<reference evidence="2" key="1">
    <citation type="submission" date="2021-02" db="EMBL/GenBank/DDBJ databases">
        <title>Infant gut strain persistence is associated with maternal origin, phylogeny, and functional potential including surface adhesion and iron acquisition.</title>
        <authorList>
            <person name="Lou Y.C."/>
        </authorList>
    </citation>
    <scope>NUCLEOTIDE SEQUENCE</scope>
    <source>
        <strain evidence="2">L3_108_000G1_dasL3_108_000G1_metabat.metabat.11</strain>
    </source>
</reference>
<accession>A0A943EL76</accession>
<feature type="region of interest" description="Disordered" evidence="1">
    <location>
        <begin position="1"/>
        <end position="95"/>
    </location>
</feature>
<evidence type="ECO:0000313" key="3">
    <source>
        <dbReference type="Proteomes" id="UP000751224"/>
    </source>
</evidence>
<organism evidence="2 3">
    <name type="scientific">Thomasclavelia spiroformis</name>
    <dbReference type="NCBI Taxonomy" id="29348"/>
    <lineage>
        <taxon>Bacteria</taxon>
        <taxon>Bacillati</taxon>
        <taxon>Bacillota</taxon>
        <taxon>Erysipelotrichia</taxon>
        <taxon>Erysipelotrichales</taxon>
        <taxon>Coprobacillaceae</taxon>
        <taxon>Thomasclavelia</taxon>
    </lineage>
</organism>
<evidence type="ECO:0000313" key="2">
    <source>
        <dbReference type="EMBL" id="MBS5588451.1"/>
    </source>
</evidence>
<sequence>MNISKTNKDNFRFNLQFFADDPSNPEEPEEPENPDDKPDDPNPEVKTFTQEEVDKIVQGRLAKERKSWERHLEEQKTEAEKLANMSEKEKKAYQEKKRIEDLDAREAEITKRELTAQAKIQLADKGIPTELAEILNFKDAESCKKSIEIVEKAFQQAVAKAVDEKLKGGKSMKKAPTSTDITLDSLKTMSPDEINKNWDDVQKLLSSNK</sequence>
<comment type="caution">
    <text evidence="2">The sequence shown here is derived from an EMBL/GenBank/DDBJ whole genome shotgun (WGS) entry which is preliminary data.</text>
</comment>
<gene>
    <name evidence="2" type="ORF">KHX14_06485</name>
</gene>
<dbReference type="RefSeq" id="WP_303887285.1">
    <property type="nucleotide sequence ID" value="NZ_JAGZCC010000032.1"/>
</dbReference>
<dbReference type="AlphaFoldDB" id="A0A943EL76"/>
<dbReference type="Proteomes" id="UP000751224">
    <property type="component" value="Unassembled WGS sequence"/>
</dbReference>
<feature type="compositionally biased region" description="Basic and acidic residues" evidence="1">
    <location>
        <begin position="1"/>
        <end position="11"/>
    </location>
</feature>
<evidence type="ECO:0000256" key="1">
    <source>
        <dbReference type="SAM" id="MobiDB-lite"/>
    </source>
</evidence>
<protein>
    <submittedName>
        <fullName evidence="2">DUF4355 domain-containing protein</fullName>
    </submittedName>
</protein>
<dbReference type="InterPro" id="IPR025580">
    <property type="entry name" value="Gp46"/>
</dbReference>
<feature type="compositionally biased region" description="Basic and acidic residues" evidence="1">
    <location>
        <begin position="52"/>
        <end position="95"/>
    </location>
</feature>
<name>A0A943EL76_9FIRM</name>
<dbReference type="EMBL" id="JAGZCC010000032">
    <property type="protein sequence ID" value="MBS5588451.1"/>
    <property type="molecule type" value="Genomic_DNA"/>
</dbReference>
<feature type="compositionally biased region" description="Acidic residues" evidence="1">
    <location>
        <begin position="23"/>
        <end position="33"/>
    </location>
</feature>
<dbReference type="Pfam" id="PF14265">
    <property type="entry name" value="DUF4355"/>
    <property type="match status" value="1"/>
</dbReference>
<proteinExistence type="predicted"/>